<comment type="caution">
    <text evidence="1">The sequence shown here is derived from an EMBL/GenBank/DDBJ whole genome shotgun (WGS) entry which is preliminary data.</text>
</comment>
<dbReference type="Proteomes" id="UP001183809">
    <property type="component" value="Unassembled WGS sequence"/>
</dbReference>
<accession>A0ABU2UA44</accession>
<protein>
    <recommendedName>
        <fullName evidence="3">Transposase</fullName>
    </recommendedName>
</protein>
<gene>
    <name evidence="1" type="ORF">RM764_45125</name>
</gene>
<evidence type="ECO:0000313" key="1">
    <source>
        <dbReference type="EMBL" id="MDT0470019.1"/>
    </source>
</evidence>
<feature type="non-terminal residue" evidence="1">
    <location>
        <position position="290"/>
    </location>
</feature>
<organism evidence="1 2">
    <name type="scientific">Streptomyces gibsoniae</name>
    <dbReference type="NCBI Taxonomy" id="3075529"/>
    <lineage>
        <taxon>Bacteria</taxon>
        <taxon>Bacillati</taxon>
        <taxon>Actinomycetota</taxon>
        <taxon>Actinomycetes</taxon>
        <taxon>Kitasatosporales</taxon>
        <taxon>Streptomycetaceae</taxon>
        <taxon>Streptomyces</taxon>
    </lineage>
</organism>
<evidence type="ECO:0008006" key="3">
    <source>
        <dbReference type="Google" id="ProtNLM"/>
    </source>
</evidence>
<dbReference type="EMBL" id="JAVREY010000154">
    <property type="protein sequence ID" value="MDT0470019.1"/>
    <property type="molecule type" value="Genomic_DNA"/>
</dbReference>
<reference evidence="2" key="1">
    <citation type="submission" date="2023-07" db="EMBL/GenBank/DDBJ databases">
        <title>30 novel species of actinomycetes from the DSMZ collection.</title>
        <authorList>
            <person name="Nouioui I."/>
        </authorList>
    </citation>
    <scope>NUCLEOTIDE SEQUENCE [LARGE SCALE GENOMIC DNA]</scope>
    <source>
        <strain evidence="2">DSM 41699</strain>
    </source>
</reference>
<evidence type="ECO:0000313" key="2">
    <source>
        <dbReference type="Proteomes" id="UP001183809"/>
    </source>
</evidence>
<name>A0ABU2UA44_9ACTN</name>
<sequence>MYLRTTQRKNKNGTTVRYVQLAHNRRVGGTTQAEVVHNFGREDHLDTDGLRRLVASINRYLGEDGADTTAPAAGGGLEVTGSRPLGAVWLLQGLWRQLEIDQALKKILGARRFRTDVERVLFALVANRAIAPASKLSAAEWAGRDAVIPALEAMDEDQAYRAMDLLVEADAQAEVQEAVFFAVANLLNLEVDLLFFDTTNTYFERDEPDAGETPFRTYGKSKDHRDDLPQITIGLAVTKEGVPVRCWVWPNAVAFTGPGHGSRRQSPVWVGEYAGRSAAWCRTGSCGASR</sequence>
<proteinExistence type="predicted"/>
<keyword evidence="2" id="KW-1185">Reference proteome</keyword>